<dbReference type="EMBL" id="CP119321">
    <property type="protein sequence ID" value="WEK13184.1"/>
    <property type="molecule type" value="Genomic_DNA"/>
</dbReference>
<accession>A0AAJ5W1D1</accession>
<evidence type="ECO:0000313" key="3">
    <source>
        <dbReference type="Proteomes" id="UP001213972"/>
    </source>
</evidence>
<reference evidence="2" key="1">
    <citation type="submission" date="2023-03" db="EMBL/GenBank/DDBJ databases">
        <title>Andean soil-derived lignocellulolytic bacterial consortium as a source of novel taxa and putative plastic-active enzymes.</title>
        <authorList>
            <person name="Diaz-Garcia L."/>
            <person name="Chuvochina M."/>
            <person name="Feuerriegel G."/>
            <person name="Bunk B."/>
            <person name="Sproer C."/>
            <person name="Streit W.R."/>
            <person name="Rodriguez L.M."/>
            <person name="Overmann J."/>
            <person name="Jimenez D.J."/>
        </authorList>
    </citation>
    <scope>NUCLEOTIDE SEQUENCE</scope>
    <source>
        <strain evidence="2">MAG 4610</strain>
    </source>
</reference>
<keyword evidence="1" id="KW-0472">Membrane</keyword>
<dbReference type="AlphaFoldDB" id="A0AAJ5W1D1"/>
<feature type="transmembrane region" description="Helical" evidence="1">
    <location>
        <begin position="147"/>
        <end position="170"/>
    </location>
</feature>
<dbReference type="Proteomes" id="UP001213972">
    <property type="component" value="Chromosome"/>
</dbReference>
<organism evidence="2 3">
    <name type="scientific">Candidatus Microbacterium phytovorans</name>
    <dbReference type="NCBI Taxonomy" id="3121374"/>
    <lineage>
        <taxon>Bacteria</taxon>
        <taxon>Bacillati</taxon>
        <taxon>Actinomycetota</taxon>
        <taxon>Actinomycetes</taxon>
        <taxon>Micrococcales</taxon>
        <taxon>Microbacteriaceae</taxon>
        <taxon>Microbacterium</taxon>
    </lineage>
</organism>
<keyword evidence="2" id="KW-0067">ATP-binding</keyword>
<dbReference type="GO" id="GO:0004386">
    <property type="term" value="F:helicase activity"/>
    <property type="evidence" value="ECO:0007669"/>
    <property type="project" value="UniProtKB-KW"/>
</dbReference>
<keyword evidence="2" id="KW-0547">Nucleotide-binding</keyword>
<keyword evidence="2" id="KW-0378">Hydrolase</keyword>
<evidence type="ECO:0000256" key="1">
    <source>
        <dbReference type="SAM" id="Phobius"/>
    </source>
</evidence>
<proteinExistence type="predicted"/>
<keyword evidence="2" id="KW-0347">Helicase</keyword>
<protein>
    <submittedName>
        <fullName evidence="2">DNA helicase</fullName>
    </submittedName>
</protein>
<sequence length="191" mass="20423">MGLSRKRKKELRKLQKNATTLWESQQVLLGQAGDVAREAGRQLGHYNREHVVPTVQHGYEKYAAPYVDQGLRSSAKVYNEKLAPAAGAVIGSALSVWDAANEKRDALAHGRGFGSIDVAKLQKNAEKYGKKAAKKLTVPAPASQKSIGAGGVIAIILGIAAAAGVLYAAWQTLRADDELWVADDPLRAPDA</sequence>
<evidence type="ECO:0000313" key="2">
    <source>
        <dbReference type="EMBL" id="WEK13184.1"/>
    </source>
</evidence>
<keyword evidence="1" id="KW-0812">Transmembrane</keyword>
<name>A0AAJ5W1D1_9MICO</name>
<keyword evidence="1" id="KW-1133">Transmembrane helix</keyword>
<gene>
    <name evidence="2" type="ORF">P0Y48_12080</name>
</gene>